<name>A0A200QFF6_MACCD</name>
<dbReference type="InParanoid" id="A0A200QFF6"/>
<organism evidence="1 2">
    <name type="scientific">Macleaya cordata</name>
    <name type="common">Five-seeded plume-poppy</name>
    <name type="synonym">Bocconia cordata</name>
    <dbReference type="NCBI Taxonomy" id="56857"/>
    <lineage>
        <taxon>Eukaryota</taxon>
        <taxon>Viridiplantae</taxon>
        <taxon>Streptophyta</taxon>
        <taxon>Embryophyta</taxon>
        <taxon>Tracheophyta</taxon>
        <taxon>Spermatophyta</taxon>
        <taxon>Magnoliopsida</taxon>
        <taxon>Ranunculales</taxon>
        <taxon>Papaveraceae</taxon>
        <taxon>Papaveroideae</taxon>
        <taxon>Macleaya</taxon>
    </lineage>
</organism>
<sequence length="306" mass="35772">MLQSFAVPDTVQKAKPNPVSDHIPIAISTQGIKRGPRPFRFENMWMEDQTLEGRIKEWWGASQPQGNPGFLFCKKLQFIKDQVKVWNSSTFGRIDRKIDELLTQIAEIEVEEQNDSLSAENRMGIIFSVGDGRRTQFWSDCWLGEEPLQYKFPTLFAHSRRQKAFVSEMFKRMEDGSILWDLDLNRRQSEQATKEFAEISQLLDGFGFEGEEDSRAWRCPWVLPAKIIGVFAESSAKRFSDRGNHLWRLLPFAVCWVVWLERNSRTFEDKEKERDKVILDIKATMMYWSSPSKVLQGIRFEDLVFN</sequence>
<comment type="caution">
    <text evidence="1">The sequence shown here is derived from an EMBL/GenBank/DDBJ whole genome shotgun (WGS) entry which is preliminary data.</text>
</comment>
<accession>A0A200QFF6</accession>
<dbReference type="AlphaFoldDB" id="A0A200QFF6"/>
<dbReference type="OrthoDB" id="1113909at2759"/>
<reference evidence="1 2" key="1">
    <citation type="journal article" date="2017" name="Mol. Plant">
        <title>The Genome of Medicinal Plant Macleaya cordata Provides New Insights into Benzylisoquinoline Alkaloids Metabolism.</title>
        <authorList>
            <person name="Liu X."/>
            <person name="Liu Y."/>
            <person name="Huang P."/>
            <person name="Ma Y."/>
            <person name="Qing Z."/>
            <person name="Tang Q."/>
            <person name="Cao H."/>
            <person name="Cheng P."/>
            <person name="Zheng Y."/>
            <person name="Yuan Z."/>
            <person name="Zhou Y."/>
            <person name="Liu J."/>
            <person name="Tang Z."/>
            <person name="Zhuo Y."/>
            <person name="Zhang Y."/>
            <person name="Yu L."/>
            <person name="Huang J."/>
            <person name="Yang P."/>
            <person name="Peng Q."/>
            <person name="Zhang J."/>
            <person name="Jiang W."/>
            <person name="Zhang Z."/>
            <person name="Lin K."/>
            <person name="Ro D.K."/>
            <person name="Chen X."/>
            <person name="Xiong X."/>
            <person name="Shang Y."/>
            <person name="Huang S."/>
            <person name="Zeng J."/>
        </authorList>
    </citation>
    <scope>NUCLEOTIDE SEQUENCE [LARGE SCALE GENOMIC DNA]</scope>
    <source>
        <strain evidence="2">cv. BLH2017</strain>
        <tissue evidence="1">Root</tissue>
    </source>
</reference>
<evidence type="ECO:0008006" key="3">
    <source>
        <dbReference type="Google" id="ProtNLM"/>
    </source>
</evidence>
<dbReference type="EMBL" id="MVGT01002211">
    <property type="protein sequence ID" value="OVA09145.1"/>
    <property type="molecule type" value="Genomic_DNA"/>
</dbReference>
<gene>
    <name evidence="1" type="ORF">BVC80_8363g1</name>
</gene>
<evidence type="ECO:0000313" key="2">
    <source>
        <dbReference type="Proteomes" id="UP000195402"/>
    </source>
</evidence>
<evidence type="ECO:0000313" key="1">
    <source>
        <dbReference type="EMBL" id="OVA09145.1"/>
    </source>
</evidence>
<protein>
    <recommendedName>
        <fullName evidence="3">Reverse transcriptase zinc-binding domain-containing protein</fullName>
    </recommendedName>
</protein>
<dbReference type="Proteomes" id="UP000195402">
    <property type="component" value="Unassembled WGS sequence"/>
</dbReference>
<dbReference type="PANTHER" id="PTHR36617:SF16">
    <property type="entry name" value="OS04G0516500 PROTEIN"/>
    <property type="match status" value="1"/>
</dbReference>
<proteinExistence type="predicted"/>
<dbReference type="PANTHER" id="PTHR36617">
    <property type="entry name" value="PROTEIN, PUTATIVE-RELATED"/>
    <property type="match status" value="1"/>
</dbReference>
<keyword evidence="2" id="KW-1185">Reference proteome</keyword>